<dbReference type="HOGENOM" id="CLU_140230_6_0_4"/>
<accession>I3UCL9</accession>
<dbReference type="CDD" id="cd00093">
    <property type="entry name" value="HTH_XRE"/>
    <property type="match status" value="1"/>
</dbReference>
<dbReference type="AlphaFoldDB" id="I3UCL9"/>
<dbReference type="Proteomes" id="UP000005267">
    <property type="component" value="Chromosome"/>
</dbReference>
<dbReference type="InterPro" id="IPR010982">
    <property type="entry name" value="Lambda_DNA-bd_dom_sf"/>
</dbReference>
<dbReference type="KEGG" id="aka:TKWG_13155"/>
<dbReference type="NCBIfam" id="TIGR02607">
    <property type="entry name" value="antidote_HigA"/>
    <property type="match status" value="1"/>
</dbReference>
<reference evidence="1 2" key="1">
    <citation type="journal article" date="2011" name="J. Bacteriol.">
        <title>Whole-genome shotgun sequencing of the sulfur-oxidizing chemoautotroph Tetrathiobacter kashmirensis.</title>
        <authorList>
            <person name="Ghosh W."/>
            <person name="George A."/>
            <person name="Agarwal A."/>
            <person name="Raj P."/>
            <person name="Alam M."/>
            <person name="Pyne P."/>
            <person name="Das Gupta S.K."/>
        </authorList>
    </citation>
    <scope>NUCLEOTIDE SEQUENCE [LARGE SCALE GENOMIC DNA]</scope>
    <source>
        <strain evidence="1 2">WT001</strain>
    </source>
</reference>
<keyword evidence="2" id="KW-1185">Reference proteome</keyword>
<protein>
    <submittedName>
        <fullName evidence="1">Plasmid maintenance system antidote protein, XRE family/addiction module antidote protein, HigA family/PSEEN1946 proteic killer active protein</fullName>
    </submittedName>
</protein>
<dbReference type="GO" id="GO:0003677">
    <property type="term" value="F:DNA binding"/>
    <property type="evidence" value="ECO:0007669"/>
    <property type="project" value="InterPro"/>
</dbReference>
<name>I3UCL9_ADVKW</name>
<gene>
    <name evidence="1" type="ordered locus">TKWG_13155</name>
</gene>
<dbReference type="Pfam" id="PF13560">
    <property type="entry name" value="HTH_31"/>
    <property type="match status" value="1"/>
</dbReference>
<dbReference type="InterPro" id="IPR001387">
    <property type="entry name" value="Cro/C1-type_HTH"/>
</dbReference>
<dbReference type="SUPFAM" id="SSF47413">
    <property type="entry name" value="lambda repressor-like DNA-binding domains"/>
    <property type="match status" value="1"/>
</dbReference>
<reference evidence="2" key="2">
    <citation type="journal article" date="2013" name="PLoS ONE">
        <title>Genome implosion elicits host-confinement in Alcaligenaceae: evidence from the comparative genomics of Tetrathiobacter kashmirensis, a pathogen in the making.</title>
        <authorList>
            <person name="Ghosh W."/>
            <person name="Alam M."/>
            <person name="Roy C."/>
            <person name="Pyne P."/>
            <person name="George A."/>
            <person name="Chakraborty R."/>
            <person name="Majumder S."/>
            <person name="Agarwal A."/>
            <person name="Chakraborty S."/>
            <person name="Majumdar S."/>
            <person name="Gupta S.K."/>
        </authorList>
    </citation>
    <scope>NUCLEOTIDE SEQUENCE [LARGE SCALE GENOMIC DNA]</scope>
    <source>
        <strain evidence="2">WT001</strain>
    </source>
</reference>
<evidence type="ECO:0000313" key="1">
    <source>
        <dbReference type="EMBL" id="AFK62757.1"/>
    </source>
</evidence>
<proteinExistence type="predicted"/>
<dbReference type="InterPro" id="IPR013430">
    <property type="entry name" value="Toxin_antidote_HigA"/>
</dbReference>
<dbReference type="Gene3D" id="1.10.260.40">
    <property type="entry name" value="lambda repressor-like DNA-binding domains"/>
    <property type="match status" value="1"/>
</dbReference>
<dbReference type="EMBL" id="CP003555">
    <property type="protein sequence ID" value="AFK62757.1"/>
    <property type="molecule type" value="Genomic_DNA"/>
</dbReference>
<organism evidence="1 2">
    <name type="scientific">Advenella kashmirensis (strain DSM 17095 / LMG 22695 / WT001)</name>
    <name type="common">Tetrathiobacter kashmirensis</name>
    <dbReference type="NCBI Taxonomy" id="1036672"/>
    <lineage>
        <taxon>Bacteria</taxon>
        <taxon>Pseudomonadati</taxon>
        <taxon>Pseudomonadota</taxon>
        <taxon>Betaproteobacteria</taxon>
        <taxon>Burkholderiales</taxon>
        <taxon>Alcaligenaceae</taxon>
    </lineage>
</organism>
<dbReference type="STRING" id="1036672.TKWG_13155"/>
<evidence type="ECO:0000313" key="2">
    <source>
        <dbReference type="Proteomes" id="UP000005267"/>
    </source>
</evidence>
<sequence>MRMHNPPHPGVVLKEYLEGVSVTSAASHLGVTRATLSRILNGSAGVSPEMALRLESL</sequence>